<dbReference type="AlphaFoldDB" id="X1T7Z9"/>
<dbReference type="EMBL" id="BARW01009704">
    <property type="protein sequence ID" value="GAI83690.1"/>
    <property type="molecule type" value="Genomic_DNA"/>
</dbReference>
<name>X1T7Z9_9ZZZZ</name>
<feature type="region of interest" description="Disordered" evidence="1">
    <location>
        <begin position="1"/>
        <end position="23"/>
    </location>
</feature>
<organism evidence="3">
    <name type="scientific">marine sediment metagenome</name>
    <dbReference type="NCBI Taxonomy" id="412755"/>
    <lineage>
        <taxon>unclassified sequences</taxon>
        <taxon>metagenomes</taxon>
        <taxon>ecological metagenomes</taxon>
    </lineage>
</organism>
<dbReference type="InterPro" id="IPR011059">
    <property type="entry name" value="Metal-dep_hydrolase_composite"/>
</dbReference>
<dbReference type="GO" id="GO:0016810">
    <property type="term" value="F:hydrolase activity, acting on carbon-nitrogen (but not peptide) bonds"/>
    <property type="evidence" value="ECO:0007669"/>
    <property type="project" value="InterPro"/>
</dbReference>
<evidence type="ECO:0000313" key="3">
    <source>
        <dbReference type="EMBL" id="GAI83690.1"/>
    </source>
</evidence>
<dbReference type="InterPro" id="IPR032466">
    <property type="entry name" value="Metal_Hydrolase"/>
</dbReference>
<feature type="domain" description="Amidohydrolase 3" evidence="2">
    <location>
        <begin position="8"/>
        <end position="118"/>
    </location>
</feature>
<dbReference type="SUPFAM" id="SSF51556">
    <property type="entry name" value="Metallo-dependent hydrolases"/>
    <property type="match status" value="1"/>
</dbReference>
<dbReference type="Gene3D" id="3.20.20.140">
    <property type="entry name" value="Metal-dependent hydrolases"/>
    <property type="match status" value="1"/>
</dbReference>
<accession>X1T7Z9</accession>
<dbReference type="Pfam" id="PF07969">
    <property type="entry name" value="Amidohydro_3"/>
    <property type="match status" value="1"/>
</dbReference>
<evidence type="ECO:0000256" key="1">
    <source>
        <dbReference type="SAM" id="MobiDB-lite"/>
    </source>
</evidence>
<evidence type="ECO:0000259" key="2">
    <source>
        <dbReference type="Pfam" id="PF07969"/>
    </source>
</evidence>
<gene>
    <name evidence="3" type="ORF">S12H4_19408</name>
</gene>
<sequence>MQQPWIKFGTDASGEDPDKPQGLVHPRSYGTYTRILGKYVREDRVMRLEEAIRKMSSAVANRLFIKDRGLIREGYYADIVIFDQKTIGDRATFENPHQASVGVYHVFVNVTAVIKNGQHTDAKPGRIVRGPGYIKQ</sequence>
<dbReference type="InterPro" id="IPR013108">
    <property type="entry name" value="Amidohydro_3"/>
</dbReference>
<protein>
    <recommendedName>
        <fullName evidence="2">Amidohydrolase 3 domain-containing protein</fullName>
    </recommendedName>
</protein>
<comment type="caution">
    <text evidence="3">The sequence shown here is derived from an EMBL/GenBank/DDBJ whole genome shotgun (WGS) entry which is preliminary data.</text>
</comment>
<proteinExistence type="predicted"/>
<dbReference type="SUPFAM" id="SSF51338">
    <property type="entry name" value="Composite domain of metallo-dependent hydrolases"/>
    <property type="match status" value="1"/>
</dbReference>
<reference evidence="3" key="1">
    <citation type="journal article" date="2014" name="Front. Microbiol.">
        <title>High frequency of phylogenetically diverse reductive dehalogenase-homologous genes in deep subseafloor sedimentary metagenomes.</title>
        <authorList>
            <person name="Kawai M."/>
            <person name="Futagami T."/>
            <person name="Toyoda A."/>
            <person name="Takaki Y."/>
            <person name="Nishi S."/>
            <person name="Hori S."/>
            <person name="Arai W."/>
            <person name="Tsubouchi T."/>
            <person name="Morono Y."/>
            <person name="Uchiyama I."/>
            <person name="Ito T."/>
            <person name="Fujiyama A."/>
            <person name="Inagaki F."/>
            <person name="Takami H."/>
        </authorList>
    </citation>
    <scope>NUCLEOTIDE SEQUENCE</scope>
    <source>
        <strain evidence="3">Expedition CK06-06</strain>
    </source>
</reference>